<dbReference type="InParanoid" id="E4X8A6"/>
<sequence length="226" mass="25688">MELIKKNDLVWDKAVQIMLTVESLQKNVTTAEKVARTIQKATHGDGGLSELVQIKGRMRSQEDLLLKMEKQMRETQAGLLHITSSNEAIATDLEAIQHKTEASVQKVNRQIAILEDGFNKEKKRHQQELHNLQTALEENEKMETLQESVDLLKVDLANLRGELDGNLDAETPPSLKKLEYRVATMTGQLNRERNEAQRKVKSLTSWIKKIFAGVKKDFEGHAVILR</sequence>
<proteinExistence type="predicted"/>
<organism evidence="2">
    <name type="scientific">Oikopleura dioica</name>
    <name type="common">Tunicate</name>
    <dbReference type="NCBI Taxonomy" id="34765"/>
    <lineage>
        <taxon>Eukaryota</taxon>
        <taxon>Metazoa</taxon>
        <taxon>Chordata</taxon>
        <taxon>Tunicata</taxon>
        <taxon>Appendicularia</taxon>
        <taxon>Copelata</taxon>
        <taxon>Oikopleuridae</taxon>
        <taxon>Oikopleura</taxon>
    </lineage>
</organism>
<feature type="coiled-coil region" evidence="1">
    <location>
        <begin position="115"/>
        <end position="195"/>
    </location>
</feature>
<name>E4X8A6_OIKDI</name>
<gene>
    <name evidence="2" type="ORF">GSOID_T00004261001</name>
</gene>
<keyword evidence="3" id="KW-1185">Reference proteome</keyword>
<reference evidence="2" key="1">
    <citation type="journal article" date="2010" name="Science">
        <title>Plasticity of animal genome architecture unmasked by rapid evolution of a pelagic tunicate.</title>
        <authorList>
            <person name="Denoeud F."/>
            <person name="Henriet S."/>
            <person name="Mungpakdee S."/>
            <person name="Aury J.M."/>
            <person name="Da Silva C."/>
            <person name="Brinkmann H."/>
            <person name="Mikhaleva J."/>
            <person name="Olsen L.C."/>
            <person name="Jubin C."/>
            <person name="Canestro C."/>
            <person name="Bouquet J.M."/>
            <person name="Danks G."/>
            <person name="Poulain J."/>
            <person name="Campsteijn C."/>
            <person name="Adamski M."/>
            <person name="Cross I."/>
            <person name="Yadetie F."/>
            <person name="Muffato M."/>
            <person name="Louis A."/>
            <person name="Butcher S."/>
            <person name="Tsagkogeorga G."/>
            <person name="Konrad A."/>
            <person name="Singh S."/>
            <person name="Jensen M.F."/>
            <person name="Cong E.H."/>
            <person name="Eikeseth-Otteraa H."/>
            <person name="Noel B."/>
            <person name="Anthouard V."/>
            <person name="Porcel B.M."/>
            <person name="Kachouri-Lafond R."/>
            <person name="Nishino A."/>
            <person name="Ugolini M."/>
            <person name="Chourrout P."/>
            <person name="Nishida H."/>
            <person name="Aasland R."/>
            <person name="Huzurbazar S."/>
            <person name="Westhof E."/>
            <person name="Delsuc F."/>
            <person name="Lehrach H."/>
            <person name="Reinhardt R."/>
            <person name="Weissenbach J."/>
            <person name="Roy S.W."/>
            <person name="Artiguenave F."/>
            <person name="Postlethwait J.H."/>
            <person name="Manak J.R."/>
            <person name="Thompson E.M."/>
            <person name="Jaillon O."/>
            <person name="Du Pasquier L."/>
            <person name="Boudinot P."/>
            <person name="Liberles D.A."/>
            <person name="Volff J.N."/>
            <person name="Philippe H."/>
            <person name="Lenhard B."/>
            <person name="Roest Crollius H."/>
            <person name="Wincker P."/>
            <person name="Chourrout D."/>
        </authorList>
    </citation>
    <scope>NUCLEOTIDE SEQUENCE [LARGE SCALE GENOMIC DNA]</scope>
</reference>
<dbReference type="AlphaFoldDB" id="E4X8A6"/>
<dbReference type="Proteomes" id="UP000001307">
    <property type="component" value="Unassembled WGS sequence"/>
</dbReference>
<evidence type="ECO:0000256" key="1">
    <source>
        <dbReference type="SAM" id="Coils"/>
    </source>
</evidence>
<accession>E4X8A6</accession>
<keyword evidence="1" id="KW-0175">Coiled coil</keyword>
<protein>
    <submittedName>
        <fullName evidence="2">Uncharacterized protein</fullName>
    </submittedName>
</protein>
<dbReference type="EMBL" id="FN653029">
    <property type="protein sequence ID" value="CBY08245.1"/>
    <property type="molecule type" value="Genomic_DNA"/>
</dbReference>
<dbReference type="OrthoDB" id="10457287at2759"/>
<evidence type="ECO:0000313" key="2">
    <source>
        <dbReference type="EMBL" id="CBY08245.1"/>
    </source>
</evidence>
<evidence type="ECO:0000313" key="3">
    <source>
        <dbReference type="Proteomes" id="UP000001307"/>
    </source>
</evidence>